<keyword evidence="3" id="KW-0808">Transferase</keyword>
<dbReference type="Pfam" id="PF00535">
    <property type="entry name" value="Glycos_transf_2"/>
    <property type="match status" value="1"/>
</dbReference>
<feature type="domain" description="Glycosyltransferase 2-like" evidence="2">
    <location>
        <begin position="6"/>
        <end position="133"/>
    </location>
</feature>
<dbReference type="RefSeq" id="WP_283344596.1">
    <property type="nucleotide sequence ID" value="NZ_JASHIF010000008.1"/>
</dbReference>
<evidence type="ECO:0000313" key="3">
    <source>
        <dbReference type="EMBL" id="MDI9859708.1"/>
    </source>
</evidence>
<dbReference type="PANTHER" id="PTHR43630">
    <property type="entry name" value="POLY-BETA-1,6-N-ACETYL-D-GLUCOSAMINE SYNTHASE"/>
    <property type="match status" value="1"/>
</dbReference>
<name>A0ABT6Y9B0_9BACT</name>
<accession>A0ABT6Y9B0</accession>
<evidence type="ECO:0000259" key="2">
    <source>
        <dbReference type="Pfam" id="PF00535"/>
    </source>
</evidence>
<organism evidence="3 4">
    <name type="scientific">Flectobacillus roseus</name>
    <dbReference type="NCBI Taxonomy" id="502259"/>
    <lineage>
        <taxon>Bacteria</taxon>
        <taxon>Pseudomonadati</taxon>
        <taxon>Bacteroidota</taxon>
        <taxon>Cytophagia</taxon>
        <taxon>Cytophagales</taxon>
        <taxon>Flectobacillaceae</taxon>
        <taxon>Flectobacillus</taxon>
    </lineage>
</organism>
<dbReference type="SUPFAM" id="SSF53448">
    <property type="entry name" value="Nucleotide-diphospho-sugar transferases"/>
    <property type="match status" value="1"/>
</dbReference>
<dbReference type="GO" id="GO:0016757">
    <property type="term" value="F:glycosyltransferase activity"/>
    <property type="evidence" value="ECO:0007669"/>
    <property type="project" value="UniProtKB-KW"/>
</dbReference>
<evidence type="ECO:0000313" key="4">
    <source>
        <dbReference type="Proteomes" id="UP001236507"/>
    </source>
</evidence>
<dbReference type="EMBL" id="JASHIF010000008">
    <property type="protein sequence ID" value="MDI9859708.1"/>
    <property type="molecule type" value="Genomic_DNA"/>
</dbReference>
<evidence type="ECO:0000256" key="1">
    <source>
        <dbReference type="ARBA" id="ARBA00038494"/>
    </source>
</evidence>
<dbReference type="EC" id="2.4.-.-" evidence="3"/>
<protein>
    <submittedName>
        <fullName evidence="3">Glycosyltransferase family 2 protein</fullName>
        <ecNumber evidence="3">2.4.-.-</ecNumber>
    </submittedName>
</protein>
<keyword evidence="4" id="KW-1185">Reference proteome</keyword>
<dbReference type="Proteomes" id="UP001236507">
    <property type="component" value="Unassembled WGS sequence"/>
</dbReference>
<comment type="similarity">
    <text evidence="1">Belongs to the glycosyltransferase 2 family. WaaE/KdtX subfamily.</text>
</comment>
<comment type="caution">
    <text evidence="3">The sequence shown here is derived from an EMBL/GenBank/DDBJ whole genome shotgun (WGS) entry which is preliminary data.</text>
</comment>
<proteinExistence type="inferred from homology"/>
<dbReference type="CDD" id="cd02511">
    <property type="entry name" value="Beta4Glucosyltransferase"/>
    <property type="match status" value="1"/>
</dbReference>
<dbReference type="InterPro" id="IPR001173">
    <property type="entry name" value="Glyco_trans_2-like"/>
</dbReference>
<keyword evidence="3" id="KW-0328">Glycosyltransferase</keyword>
<dbReference type="InterPro" id="IPR029044">
    <property type="entry name" value="Nucleotide-diphossugar_trans"/>
</dbReference>
<reference evidence="3 4" key="1">
    <citation type="submission" date="2023-05" db="EMBL/GenBank/DDBJ databases">
        <title>Novel species of genus Flectobacillus isolated from stream in China.</title>
        <authorList>
            <person name="Lu H."/>
        </authorList>
    </citation>
    <scope>NUCLEOTIDE SEQUENCE [LARGE SCALE GENOMIC DNA]</scope>
    <source>
        <strain evidence="3 4">KCTC 42575</strain>
    </source>
</reference>
<gene>
    <name evidence="3" type="ORF">QM524_10860</name>
</gene>
<dbReference type="PANTHER" id="PTHR43630:SF2">
    <property type="entry name" value="GLYCOSYLTRANSFERASE"/>
    <property type="match status" value="1"/>
</dbReference>
<sequence length="302" mass="36429">MQQDISVIILTFNEEKHIARCIKSILPFTHKIFIIDSGSTDKTVEIAERLGAIVQYNPWVNYAQQFNFGIENNPHKTKWLMRMDSDEYIMPELSEEISSKLAGLDDQISGIYVKRRVMFFNKWIRHGAYYPIWLLRIWRNGRGVCEETWMDEHIKITEGITQNFSHDIVDHNLNNLTWWTQKHNLYAIREVIDLLNMKYDFRDFESVEPKLLGSQEQRKRYLKMKYASLPLFTRPFMYFIYRYFFRLGFLDGTKGLVWHFLQGFWYRFLVDAKIYEVYQRVGKDKNAIVDFFQKEYNKNLRS</sequence>
<dbReference type="Gene3D" id="3.90.550.10">
    <property type="entry name" value="Spore Coat Polysaccharide Biosynthesis Protein SpsA, Chain A"/>
    <property type="match status" value="1"/>
</dbReference>